<organism evidence="2 3">
    <name type="scientific">Candidatus Filomicrobium marinum</name>
    <dbReference type="NCBI Taxonomy" id="1608628"/>
    <lineage>
        <taxon>Bacteria</taxon>
        <taxon>Pseudomonadati</taxon>
        <taxon>Pseudomonadota</taxon>
        <taxon>Alphaproteobacteria</taxon>
        <taxon>Hyphomicrobiales</taxon>
        <taxon>Hyphomicrobiaceae</taxon>
        <taxon>Filomicrobium</taxon>
    </lineage>
</organism>
<dbReference type="Proteomes" id="UP000033187">
    <property type="component" value="Chromosome 1"/>
</dbReference>
<dbReference type="KEGG" id="fiy:BN1229_v1_1220"/>
<evidence type="ECO:0000313" key="2">
    <source>
        <dbReference type="EMBL" id="CPR17369.1"/>
    </source>
</evidence>
<protein>
    <submittedName>
        <fullName evidence="2">Uncharacterized protein</fullName>
    </submittedName>
</protein>
<name>A0A0D6JD15_9HYPH</name>
<gene>
    <name evidence="2" type="ORF">YBN1229_v1_1220</name>
</gene>
<keyword evidence="3" id="KW-1185">Reference proteome</keyword>
<dbReference type="EMBL" id="LN829119">
    <property type="protein sequence ID" value="CPR17369.1"/>
    <property type="molecule type" value="Genomic_DNA"/>
</dbReference>
<feature type="chain" id="PRO_5002306314" evidence="1">
    <location>
        <begin position="21"/>
        <end position="111"/>
    </location>
</feature>
<dbReference type="OrthoDB" id="7916805at2"/>
<sequence>MKKFTLAFAAFVVAATSALAAQADVLTPAFGRTIDLAGVNGVAYYTVKKEGFHVVATLANPESQSVRFEAVLAPGQSVIVSSPNAYGEAPTKVEISRQNDDVHVERLPVTN</sequence>
<feature type="signal peptide" evidence="1">
    <location>
        <begin position="1"/>
        <end position="20"/>
    </location>
</feature>
<keyword evidence="1" id="KW-0732">Signal</keyword>
<evidence type="ECO:0000256" key="1">
    <source>
        <dbReference type="SAM" id="SignalP"/>
    </source>
</evidence>
<evidence type="ECO:0000313" key="3">
    <source>
        <dbReference type="Proteomes" id="UP000033187"/>
    </source>
</evidence>
<proteinExistence type="predicted"/>
<dbReference type="RefSeq" id="WP_046477314.1">
    <property type="nucleotide sequence ID" value="NZ_LN829118.1"/>
</dbReference>
<dbReference type="AlphaFoldDB" id="A0A0D6JD15"/>
<reference evidence="3" key="1">
    <citation type="submission" date="2015-02" db="EMBL/GenBank/DDBJ databases">
        <authorList>
            <person name="Chooi Y.-H."/>
        </authorList>
    </citation>
    <scope>NUCLEOTIDE SEQUENCE [LARGE SCALE GENOMIC DNA]</scope>
    <source>
        <strain evidence="3">strain Y</strain>
    </source>
</reference>
<dbReference type="KEGG" id="fil:BN1229_v1_1222"/>
<accession>A0A0D6JD15</accession>